<keyword evidence="2" id="KW-0812">Transmembrane</keyword>
<evidence type="ECO:0000256" key="2">
    <source>
        <dbReference type="SAM" id="Phobius"/>
    </source>
</evidence>
<accession>A0A0F9C6K5</accession>
<keyword evidence="2" id="KW-1133">Transmembrane helix</keyword>
<feature type="transmembrane region" description="Helical" evidence="2">
    <location>
        <begin position="23"/>
        <end position="47"/>
    </location>
</feature>
<evidence type="ECO:0000313" key="3">
    <source>
        <dbReference type="EMBL" id="KKL44794.1"/>
    </source>
</evidence>
<protein>
    <submittedName>
        <fullName evidence="3">Uncharacterized protein</fullName>
    </submittedName>
</protein>
<dbReference type="AlphaFoldDB" id="A0A0F9C6K5"/>
<feature type="non-terminal residue" evidence="3">
    <location>
        <position position="309"/>
    </location>
</feature>
<keyword evidence="2" id="KW-0472">Membrane</keyword>
<proteinExistence type="predicted"/>
<gene>
    <name evidence="3" type="ORF">LCGC14_2362130</name>
</gene>
<feature type="region of interest" description="Disordered" evidence="1">
    <location>
        <begin position="1"/>
        <end position="20"/>
    </location>
</feature>
<name>A0A0F9C6K5_9ZZZZ</name>
<evidence type="ECO:0000256" key="1">
    <source>
        <dbReference type="SAM" id="MobiDB-lite"/>
    </source>
</evidence>
<reference evidence="3" key="1">
    <citation type="journal article" date="2015" name="Nature">
        <title>Complex archaea that bridge the gap between prokaryotes and eukaryotes.</title>
        <authorList>
            <person name="Spang A."/>
            <person name="Saw J.H."/>
            <person name="Jorgensen S.L."/>
            <person name="Zaremba-Niedzwiedzka K."/>
            <person name="Martijn J."/>
            <person name="Lind A.E."/>
            <person name="van Eijk R."/>
            <person name="Schleper C."/>
            <person name="Guy L."/>
            <person name="Ettema T.J."/>
        </authorList>
    </citation>
    <scope>NUCLEOTIDE SEQUENCE</scope>
</reference>
<dbReference type="EMBL" id="LAZR01034627">
    <property type="protein sequence ID" value="KKL44794.1"/>
    <property type="molecule type" value="Genomic_DNA"/>
</dbReference>
<comment type="caution">
    <text evidence="3">The sequence shown here is derived from an EMBL/GenBank/DDBJ whole genome shotgun (WGS) entry which is preliminary data.</text>
</comment>
<organism evidence="3">
    <name type="scientific">marine sediment metagenome</name>
    <dbReference type="NCBI Taxonomy" id="412755"/>
    <lineage>
        <taxon>unclassified sequences</taxon>
        <taxon>metagenomes</taxon>
        <taxon>ecological metagenomes</taxon>
    </lineage>
</organism>
<sequence>MHGPASIGPGSGGPEPNRGEHGFVLPTAVVMLFIIATLAGAAATAAVTANSQSNRDRSVKRAVGAVDAGLSVATYRINKLQPPDQQCVVVDGSGDLQLAALDSDGWCPAQTENLGDGAGYSYRASAGQPAMVNGQSLVQRRVVSTAVVNSVQRSALVTVGSSNGTPLFANNAAMGLGPLTVGNTSRIEGSVASNGDITVENQGGICGDARPGPGHQFIVRNSGYQCQGFSSDPLLETVVLNPVDQGDAATVNDNDRLGVQDPWVEPGTIDWNPSTRVLTLRENSTLTLTGNVYSFCRLQVKNAAQLIIG</sequence>